<dbReference type="PANTHER" id="PTHR36159">
    <property type="entry name" value="PROTEIN CBG23766"/>
    <property type="match status" value="1"/>
</dbReference>
<dbReference type="PANTHER" id="PTHR36159:SF1">
    <property type="entry name" value="RETROVIRUS-RELATED POL POLYPROTEIN FROM TRANSPOSON 412-LIKE PROTEIN"/>
    <property type="match status" value="1"/>
</dbReference>
<comment type="caution">
    <text evidence="2">The sequence shown here is derived from an EMBL/GenBank/DDBJ whole genome shotgun (WGS) entry which is preliminary data.</text>
</comment>
<reference evidence="2 3" key="1">
    <citation type="journal article" date="2024" name="BMC Genomics">
        <title>De novo assembly and annotation of Popillia japonica's genome with initial clues to its potential as an invasive pest.</title>
        <authorList>
            <person name="Cucini C."/>
            <person name="Boschi S."/>
            <person name="Funari R."/>
            <person name="Cardaioli E."/>
            <person name="Iannotti N."/>
            <person name="Marturano G."/>
            <person name="Paoli F."/>
            <person name="Bruttini M."/>
            <person name="Carapelli A."/>
            <person name="Frati F."/>
            <person name="Nardi F."/>
        </authorList>
    </citation>
    <scope>NUCLEOTIDE SEQUENCE [LARGE SCALE GENOMIC DNA]</scope>
    <source>
        <strain evidence="2">DMR45628</strain>
    </source>
</reference>
<protein>
    <recommendedName>
        <fullName evidence="1">Double jelly roll-like domain-containing protein</fullName>
    </recommendedName>
</protein>
<dbReference type="Pfam" id="PF21738">
    <property type="entry name" value="DJR-like_dom"/>
    <property type="match status" value="1"/>
</dbReference>
<dbReference type="InterPro" id="IPR049512">
    <property type="entry name" value="DJR-like_dom"/>
</dbReference>
<evidence type="ECO:0000313" key="3">
    <source>
        <dbReference type="Proteomes" id="UP001458880"/>
    </source>
</evidence>
<proteinExistence type="predicted"/>
<sequence>MSFNNLKVNDSVYVDNSITNYEFHTYQPYAATTFNNNDEIRIPIQTSNIYTLPSDSYIYIEGRLLKADDIVTSSLTFVNNGLAFLFEEIRYELAGTVIVRNKNPGITSTLKPV</sequence>
<feature type="domain" description="Double jelly roll-like" evidence="1">
    <location>
        <begin position="77"/>
        <end position="111"/>
    </location>
</feature>
<organism evidence="2 3">
    <name type="scientific">Popillia japonica</name>
    <name type="common">Japanese beetle</name>
    <dbReference type="NCBI Taxonomy" id="7064"/>
    <lineage>
        <taxon>Eukaryota</taxon>
        <taxon>Metazoa</taxon>
        <taxon>Ecdysozoa</taxon>
        <taxon>Arthropoda</taxon>
        <taxon>Hexapoda</taxon>
        <taxon>Insecta</taxon>
        <taxon>Pterygota</taxon>
        <taxon>Neoptera</taxon>
        <taxon>Endopterygota</taxon>
        <taxon>Coleoptera</taxon>
        <taxon>Polyphaga</taxon>
        <taxon>Scarabaeiformia</taxon>
        <taxon>Scarabaeidae</taxon>
        <taxon>Rutelinae</taxon>
        <taxon>Popillia</taxon>
    </lineage>
</organism>
<keyword evidence="3" id="KW-1185">Reference proteome</keyword>
<gene>
    <name evidence="2" type="ORF">QE152_g7666</name>
</gene>
<dbReference type="AlphaFoldDB" id="A0AAW1MFE2"/>
<evidence type="ECO:0000313" key="2">
    <source>
        <dbReference type="EMBL" id="KAK9744509.1"/>
    </source>
</evidence>
<evidence type="ECO:0000259" key="1">
    <source>
        <dbReference type="Pfam" id="PF21738"/>
    </source>
</evidence>
<accession>A0AAW1MFE2</accession>
<dbReference type="EMBL" id="JASPKY010000057">
    <property type="protein sequence ID" value="KAK9744509.1"/>
    <property type="molecule type" value="Genomic_DNA"/>
</dbReference>
<name>A0AAW1MFE2_POPJA</name>
<dbReference type="Proteomes" id="UP001458880">
    <property type="component" value="Unassembled WGS sequence"/>
</dbReference>